<dbReference type="GeneID" id="108736705"/>
<dbReference type="GO" id="GO:0005739">
    <property type="term" value="C:mitochondrion"/>
    <property type="evidence" value="ECO:0007669"/>
    <property type="project" value="GOC"/>
</dbReference>
<dbReference type="RefSeq" id="XP_018324737.2">
    <property type="nucleotide sequence ID" value="XM_018469235.2"/>
</dbReference>
<proteinExistence type="predicted"/>
<dbReference type="PANTHER" id="PTHR21106">
    <property type="entry name" value="NADH DEHYDROGENASE [UBIQUINONE] 1 BETA SUBCOMPLEX SUBUNIT 6"/>
    <property type="match status" value="1"/>
</dbReference>
<protein>
    <submittedName>
        <fullName evidence="3">Uncharacterized protein LOC108736705</fullName>
    </submittedName>
</protein>
<dbReference type="FunCoup" id="A0A1W4WW49">
    <property type="interactions" value="111"/>
</dbReference>
<evidence type="ECO:0000313" key="2">
    <source>
        <dbReference type="Proteomes" id="UP000192223"/>
    </source>
</evidence>
<feature type="transmembrane region" description="Helical" evidence="1">
    <location>
        <begin position="95"/>
        <end position="113"/>
    </location>
</feature>
<keyword evidence="2" id="KW-1185">Reference proteome</keyword>
<dbReference type="PANTHER" id="PTHR21106:SF2">
    <property type="entry name" value="NADH DEHYDROGENASE [UBIQUINONE] 1 BETA SUBCOMPLEX SUBUNIT 6"/>
    <property type="match status" value="1"/>
</dbReference>
<keyword evidence="1" id="KW-1133">Transmembrane helix</keyword>
<dbReference type="InParanoid" id="A0A1W4WW49"/>
<gene>
    <name evidence="3" type="primary">LOC108736705</name>
</gene>
<evidence type="ECO:0000256" key="1">
    <source>
        <dbReference type="SAM" id="Phobius"/>
    </source>
</evidence>
<organism evidence="2 3">
    <name type="scientific">Agrilus planipennis</name>
    <name type="common">Emerald ash borer</name>
    <name type="synonym">Agrilus marcopoli</name>
    <dbReference type="NCBI Taxonomy" id="224129"/>
    <lineage>
        <taxon>Eukaryota</taxon>
        <taxon>Metazoa</taxon>
        <taxon>Ecdysozoa</taxon>
        <taxon>Arthropoda</taxon>
        <taxon>Hexapoda</taxon>
        <taxon>Insecta</taxon>
        <taxon>Pterygota</taxon>
        <taxon>Neoptera</taxon>
        <taxon>Endopterygota</taxon>
        <taxon>Coleoptera</taxon>
        <taxon>Polyphaga</taxon>
        <taxon>Elateriformia</taxon>
        <taxon>Buprestoidea</taxon>
        <taxon>Buprestidae</taxon>
        <taxon>Agrilinae</taxon>
        <taxon>Agrilus</taxon>
    </lineage>
</organism>
<keyword evidence="1" id="KW-0472">Membrane</keyword>
<evidence type="ECO:0000313" key="3">
    <source>
        <dbReference type="RefSeq" id="XP_018324737.2"/>
    </source>
</evidence>
<dbReference type="OrthoDB" id="5824032at2759"/>
<dbReference type="Proteomes" id="UP000192223">
    <property type="component" value="Unplaced"/>
</dbReference>
<dbReference type="AlphaFoldDB" id="A0A1W4WW49"/>
<sequence length="165" mass="19477">MVKASETGGVKPMSIAGRFIRERERLLGMSDEERKWRAQWLKDQQLTPNEPKHVPELYKEKYNFIRRAYKAPLDKLASVLEPTLGHDRTVKYRYFTGKFFLGLYLTLGAFYYFKYNSYDWTYKGGWKVMHSRKSVLPGDPNWPEVSDKKPNEYADFGFSKNTLNL</sequence>
<reference evidence="3" key="1">
    <citation type="submission" date="2025-08" db="UniProtKB">
        <authorList>
            <consortium name="RefSeq"/>
        </authorList>
    </citation>
    <scope>IDENTIFICATION</scope>
    <source>
        <tissue evidence="3">Entire body</tissue>
    </source>
</reference>
<dbReference type="STRING" id="224129.A0A1W4WW49"/>
<dbReference type="KEGG" id="apln:108736705"/>
<dbReference type="InterPro" id="IPR019174">
    <property type="entry name" value="NADH_DH_b-subcmplx_su6"/>
</dbReference>
<dbReference type="Pfam" id="PF09782">
    <property type="entry name" value="NDUF_B6"/>
    <property type="match status" value="1"/>
</dbReference>
<name>A0A1W4WW49_AGRPL</name>
<keyword evidence="1" id="KW-0812">Transmembrane</keyword>
<accession>A0A1W4WW49</accession>
<dbReference type="GO" id="GO:0006120">
    <property type="term" value="P:mitochondrial electron transport, NADH to ubiquinone"/>
    <property type="evidence" value="ECO:0007669"/>
    <property type="project" value="InterPro"/>
</dbReference>